<gene>
    <name evidence="7" type="ORF">L0M17_18230</name>
</gene>
<dbReference type="PANTHER" id="PTHR30086">
    <property type="entry name" value="ARGININE EXPORTER PROTEIN ARGO"/>
    <property type="match status" value="1"/>
</dbReference>
<sequence length="224" mass="23866">MTLQNSLLGFAALAALITVIPGTDTALVLRYTLNQGRRHAYTAALGMISGAFVWGVAAATGISALLTVSTVAYDILRLAGAFYMVWLAVGLWRASLRKPAPGTVDDGDGSPIVGGFPRLGHEPLARTWAKGLVSNLLNPKYGMFCIAVIPQFLVPGVPAVWMGLMLTVVSNVEAVVWFIAIVAAAHFFRKWLEGPKFRKWIDRVTGTVLGAFGVAAVLETRVAA</sequence>
<evidence type="ECO:0000313" key="7">
    <source>
        <dbReference type="EMBL" id="MCH6471880.1"/>
    </source>
</evidence>
<evidence type="ECO:0000256" key="1">
    <source>
        <dbReference type="ARBA" id="ARBA00004651"/>
    </source>
</evidence>
<keyword evidence="5 6" id="KW-0472">Membrane</keyword>
<keyword evidence="8" id="KW-1185">Reference proteome</keyword>
<dbReference type="PANTHER" id="PTHR30086:SF20">
    <property type="entry name" value="ARGININE EXPORTER PROTEIN ARGO-RELATED"/>
    <property type="match status" value="1"/>
</dbReference>
<reference evidence="7 8" key="1">
    <citation type="submission" date="2022-03" db="EMBL/GenBank/DDBJ databases">
        <title>Sinomonas sp. isolated from a soil.</title>
        <authorList>
            <person name="Han J."/>
            <person name="Kim D.-U."/>
        </authorList>
    </citation>
    <scope>NUCLEOTIDE SEQUENCE [LARGE SCALE GENOMIC DNA]</scope>
    <source>
        <strain evidence="7 8">5-5</strain>
    </source>
</reference>
<keyword evidence="2" id="KW-1003">Cell membrane</keyword>
<dbReference type="RefSeq" id="WP_241055809.1">
    <property type="nucleotide sequence ID" value="NZ_JAKZBV010000001.1"/>
</dbReference>
<comment type="caution">
    <text evidence="7">The sequence shown here is derived from an EMBL/GenBank/DDBJ whole genome shotgun (WGS) entry which is preliminary data.</text>
</comment>
<evidence type="ECO:0000256" key="3">
    <source>
        <dbReference type="ARBA" id="ARBA00022692"/>
    </source>
</evidence>
<evidence type="ECO:0000256" key="4">
    <source>
        <dbReference type="ARBA" id="ARBA00022989"/>
    </source>
</evidence>
<evidence type="ECO:0000256" key="2">
    <source>
        <dbReference type="ARBA" id="ARBA00022475"/>
    </source>
</evidence>
<evidence type="ECO:0000313" key="8">
    <source>
        <dbReference type="Proteomes" id="UP001202922"/>
    </source>
</evidence>
<dbReference type="InterPro" id="IPR001123">
    <property type="entry name" value="LeuE-type"/>
</dbReference>
<proteinExistence type="predicted"/>
<feature type="transmembrane region" description="Helical" evidence="6">
    <location>
        <begin position="6"/>
        <end position="29"/>
    </location>
</feature>
<evidence type="ECO:0000256" key="6">
    <source>
        <dbReference type="SAM" id="Phobius"/>
    </source>
</evidence>
<feature type="transmembrane region" description="Helical" evidence="6">
    <location>
        <begin position="168"/>
        <end position="188"/>
    </location>
</feature>
<feature type="transmembrane region" description="Helical" evidence="6">
    <location>
        <begin position="41"/>
        <end position="65"/>
    </location>
</feature>
<protein>
    <submittedName>
        <fullName evidence="7">LysE family translocator</fullName>
    </submittedName>
</protein>
<evidence type="ECO:0000256" key="5">
    <source>
        <dbReference type="ARBA" id="ARBA00023136"/>
    </source>
</evidence>
<organism evidence="7 8">
    <name type="scientific">Sinomonas terrae</name>
    <dbReference type="NCBI Taxonomy" id="2908838"/>
    <lineage>
        <taxon>Bacteria</taxon>
        <taxon>Bacillati</taxon>
        <taxon>Actinomycetota</taxon>
        <taxon>Actinomycetes</taxon>
        <taxon>Micrococcales</taxon>
        <taxon>Micrococcaceae</taxon>
        <taxon>Sinomonas</taxon>
    </lineage>
</organism>
<dbReference type="EMBL" id="JAKZBV010000001">
    <property type="protein sequence ID" value="MCH6471880.1"/>
    <property type="molecule type" value="Genomic_DNA"/>
</dbReference>
<accession>A0ABS9U6I9</accession>
<dbReference type="PIRSF" id="PIRSF006324">
    <property type="entry name" value="LeuE"/>
    <property type="match status" value="1"/>
</dbReference>
<keyword evidence="4 6" id="KW-1133">Transmembrane helix</keyword>
<comment type="subcellular location">
    <subcellularLocation>
        <location evidence="1">Cell membrane</location>
        <topology evidence="1">Multi-pass membrane protein</topology>
    </subcellularLocation>
</comment>
<name>A0ABS9U6I9_9MICC</name>
<keyword evidence="3 6" id="KW-0812">Transmembrane</keyword>
<feature type="transmembrane region" description="Helical" evidence="6">
    <location>
        <begin position="71"/>
        <end position="92"/>
    </location>
</feature>
<dbReference type="Proteomes" id="UP001202922">
    <property type="component" value="Unassembled WGS sequence"/>
</dbReference>
<dbReference type="Pfam" id="PF01810">
    <property type="entry name" value="LysE"/>
    <property type="match status" value="1"/>
</dbReference>